<feature type="transmembrane region" description="Helical" evidence="1">
    <location>
        <begin position="48"/>
        <end position="65"/>
    </location>
</feature>
<feature type="transmembrane region" description="Helical" evidence="1">
    <location>
        <begin position="131"/>
        <end position="149"/>
    </location>
</feature>
<organism evidence="2 3">
    <name type="scientific">Candidatus Magasanikbacteria bacterium CG_4_10_14_0_2_um_filter_33_14</name>
    <dbReference type="NCBI Taxonomy" id="1974636"/>
    <lineage>
        <taxon>Bacteria</taxon>
        <taxon>Candidatus Magasanikiibacteriota</taxon>
    </lineage>
</organism>
<reference evidence="3" key="1">
    <citation type="submission" date="2017-09" db="EMBL/GenBank/DDBJ databases">
        <title>Depth-based differentiation of microbial function through sediment-hosted aquifers and enrichment of novel symbionts in the deep terrestrial subsurface.</title>
        <authorList>
            <person name="Probst A.J."/>
            <person name="Ladd B."/>
            <person name="Jarett J.K."/>
            <person name="Geller-Mcgrath D.E."/>
            <person name="Sieber C.M.K."/>
            <person name="Emerson J.B."/>
            <person name="Anantharaman K."/>
            <person name="Thomas B.C."/>
            <person name="Malmstrom R."/>
            <person name="Stieglmeier M."/>
            <person name="Klingl A."/>
            <person name="Woyke T."/>
            <person name="Ryan C.M."/>
            <person name="Banfield J.F."/>
        </authorList>
    </citation>
    <scope>NUCLEOTIDE SEQUENCE [LARGE SCALE GENOMIC DNA]</scope>
</reference>
<evidence type="ECO:0000256" key="1">
    <source>
        <dbReference type="SAM" id="Phobius"/>
    </source>
</evidence>
<keyword evidence="1" id="KW-0812">Transmembrane</keyword>
<evidence type="ECO:0008006" key="4">
    <source>
        <dbReference type="Google" id="ProtNLM"/>
    </source>
</evidence>
<evidence type="ECO:0000313" key="2">
    <source>
        <dbReference type="EMBL" id="PIZ96293.1"/>
    </source>
</evidence>
<gene>
    <name evidence="2" type="ORF">COX80_01795</name>
</gene>
<dbReference type="AlphaFoldDB" id="A0A2M7VBA3"/>
<dbReference type="InterPro" id="IPR025495">
    <property type="entry name" value="DUF4386"/>
</dbReference>
<evidence type="ECO:0000313" key="3">
    <source>
        <dbReference type="Proteomes" id="UP000231453"/>
    </source>
</evidence>
<dbReference type="EMBL" id="PFPL01000030">
    <property type="protein sequence ID" value="PIZ96293.1"/>
    <property type="molecule type" value="Genomic_DNA"/>
</dbReference>
<sequence length="181" mass="20710">MVSFFNTFMKTINKLRIIYPIWTVISIFSLLYAPTFANETILFKFGQLGQIVVQIFQIIVALLLYKLFEDVDKKQAFLLALFGILGVPFSMMAVIMPEASHLAAVFWGLWLIPMGTLIIKSKMFPKFIGYLLYIGSLGYLGNTIFYFLTGSVPSYIEFLTVGEMIWVLWITFIGVKKKQTI</sequence>
<comment type="caution">
    <text evidence="2">The sequence shown here is derived from an EMBL/GenBank/DDBJ whole genome shotgun (WGS) entry which is preliminary data.</text>
</comment>
<keyword evidence="1" id="KW-0472">Membrane</keyword>
<accession>A0A2M7VBA3</accession>
<feature type="transmembrane region" description="Helical" evidence="1">
    <location>
        <begin position="155"/>
        <end position="175"/>
    </location>
</feature>
<feature type="transmembrane region" description="Helical" evidence="1">
    <location>
        <begin position="17"/>
        <end position="36"/>
    </location>
</feature>
<keyword evidence="1" id="KW-1133">Transmembrane helix</keyword>
<feature type="transmembrane region" description="Helical" evidence="1">
    <location>
        <begin position="102"/>
        <end position="119"/>
    </location>
</feature>
<feature type="transmembrane region" description="Helical" evidence="1">
    <location>
        <begin position="77"/>
        <end position="96"/>
    </location>
</feature>
<dbReference type="Proteomes" id="UP000231453">
    <property type="component" value="Unassembled WGS sequence"/>
</dbReference>
<dbReference type="Pfam" id="PF14329">
    <property type="entry name" value="DUF4386"/>
    <property type="match status" value="1"/>
</dbReference>
<name>A0A2M7VBA3_9BACT</name>
<proteinExistence type="predicted"/>
<protein>
    <recommendedName>
        <fullName evidence="4">DUF4386 domain-containing protein</fullName>
    </recommendedName>
</protein>